<feature type="transmembrane region" description="Helical" evidence="3">
    <location>
        <begin position="120"/>
        <end position="140"/>
    </location>
</feature>
<proteinExistence type="predicted"/>
<dbReference type="SMART" id="SM00267">
    <property type="entry name" value="GGDEF"/>
    <property type="match status" value="1"/>
</dbReference>
<feature type="domain" description="GGDEF" evidence="4">
    <location>
        <begin position="250"/>
        <end position="382"/>
    </location>
</feature>
<evidence type="ECO:0000259" key="4">
    <source>
        <dbReference type="PROSITE" id="PS50887"/>
    </source>
</evidence>
<dbReference type="InterPro" id="IPR000160">
    <property type="entry name" value="GGDEF_dom"/>
</dbReference>
<gene>
    <name evidence="5" type="ORF">I5731_03080</name>
</gene>
<keyword evidence="3" id="KW-0472">Membrane</keyword>
<name>A0A931HZY0_9HYPH</name>
<evidence type="ECO:0000256" key="3">
    <source>
        <dbReference type="SAM" id="Phobius"/>
    </source>
</evidence>
<dbReference type="GO" id="GO:0052621">
    <property type="term" value="F:diguanylate cyclase activity"/>
    <property type="evidence" value="ECO:0007669"/>
    <property type="project" value="UniProtKB-EC"/>
</dbReference>
<dbReference type="InterPro" id="IPR029787">
    <property type="entry name" value="Nucleotide_cyclase"/>
</dbReference>
<dbReference type="EMBL" id="JADZLT010000040">
    <property type="protein sequence ID" value="MBH0236795.1"/>
    <property type="molecule type" value="Genomic_DNA"/>
</dbReference>
<keyword evidence="3" id="KW-1133">Transmembrane helix</keyword>
<dbReference type="GO" id="GO:1902201">
    <property type="term" value="P:negative regulation of bacterial-type flagellum-dependent cell motility"/>
    <property type="evidence" value="ECO:0007669"/>
    <property type="project" value="TreeGrafter"/>
</dbReference>
<protein>
    <recommendedName>
        <fullName evidence="1">diguanylate cyclase</fullName>
        <ecNumber evidence="1">2.7.7.65</ecNumber>
    </recommendedName>
</protein>
<accession>A0A931HZY0</accession>
<dbReference type="Gene3D" id="3.30.70.270">
    <property type="match status" value="1"/>
</dbReference>
<comment type="caution">
    <text evidence="5">The sequence shown here is derived from an EMBL/GenBank/DDBJ whole genome shotgun (WGS) entry which is preliminary data.</text>
</comment>
<dbReference type="EC" id="2.7.7.65" evidence="1"/>
<dbReference type="InterPro" id="IPR050469">
    <property type="entry name" value="Diguanylate_Cyclase"/>
</dbReference>
<dbReference type="SUPFAM" id="SSF55073">
    <property type="entry name" value="Nucleotide cyclase"/>
    <property type="match status" value="1"/>
</dbReference>
<dbReference type="NCBIfam" id="TIGR00254">
    <property type="entry name" value="GGDEF"/>
    <property type="match status" value="1"/>
</dbReference>
<dbReference type="CDD" id="cd01949">
    <property type="entry name" value="GGDEF"/>
    <property type="match status" value="1"/>
</dbReference>
<feature type="transmembrane region" description="Helical" evidence="3">
    <location>
        <begin position="36"/>
        <end position="57"/>
    </location>
</feature>
<evidence type="ECO:0000256" key="1">
    <source>
        <dbReference type="ARBA" id="ARBA00012528"/>
    </source>
</evidence>
<dbReference type="Proteomes" id="UP000631694">
    <property type="component" value="Unassembled WGS sequence"/>
</dbReference>
<keyword evidence="3" id="KW-0812">Transmembrane</keyword>
<comment type="catalytic activity">
    <reaction evidence="2">
        <text>2 GTP = 3',3'-c-di-GMP + 2 diphosphate</text>
        <dbReference type="Rhea" id="RHEA:24898"/>
        <dbReference type="ChEBI" id="CHEBI:33019"/>
        <dbReference type="ChEBI" id="CHEBI:37565"/>
        <dbReference type="ChEBI" id="CHEBI:58805"/>
        <dbReference type="EC" id="2.7.7.65"/>
    </reaction>
</comment>
<dbReference type="PROSITE" id="PS50887">
    <property type="entry name" value="GGDEF"/>
    <property type="match status" value="1"/>
</dbReference>
<dbReference type="RefSeq" id="WP_197309894.1">
    <property type="nucleotide sequence ID" value="NZ_JADZLT010000040.1"/>
</dbReference>
<reference evidence="5" key="1">
    <citation type="submission" date="2020-12" db="EMBL/GenBank/DDBJ databases">
        <title>Methylobrevis albus sp. nov., isolated from fresh water lack sediment.</title>
        <authorList>
            <person name="Zou Q."/>
        </authorList>
    </citation>
    <scope>NUCLEOTIDE SEQUENCE</scope>
    <source>
        <strain evidence="5">L22</strain>
    </source>
</reference>
<evidence type="ECO:0000313" key="5">
    <source>
        <dbReference type="EMBL" id="MBH0236795.1"/>
    </source>
</evidence>
<dbReference type="GO" id="GO:0043709">
    <property type="term" value="P:cell adhesion involved in single-species biofilm formation"/>
    <property type="evidence" value="ECO:0007669"/>
    <property type="project" value="TreeGrafter"/>
</dbReference>
<dbReference type="AlphaFoldDB" id="A0A931HZY0"/>
<evidence type="ECO:0000256" key="2">
    <source>
        <dbReference type="ARBA" id="ARBA00034247"/>
    </source>
</evidence>
<dbReference type="GO" id="GO:0005886">
    <property type="term" value="C:plasma membrane"/>
    <property type="evidence" value="ECO:0007669"/>
    <property type="project" value="TreeGrafter"/>
</dbReference>
<dbReference type="PANTHER" id="PTHR45138:SF9">
    <property type="entry name" value="DIGUANYLATE CYCLASE DGCM-RELATED"/>
    <property type="match status" value="1"/>
</dbReference>
<dbReference type="PANTHER" id="PTHR45138">
    <property type="entry name" value="REGULATORY COMPONENTS OF SENSORY TRANSDUCTION SYSTEM"/>
    <property type="match status" value="1"/>
</dbReference>
<evidence type="ECO:0000313" key="6">
    <source>
        <dbReference type="Proteomes" id="UP000631694"/>
    </source>
</evidence>
<sequence length="425" mass="45082">MQLLDIPTLVLVTVAVTALAGTLFGMLWLQSRSETSYALWALAHGLGTVGCTLLALRNAVPDVASIMVANAVICTGYGVLWAGLRTFFRLPPQPFWALFGTIVWLIACAEPSVYQSVTARIVVLSVIVGGYSFMTAFDAWRGYRQEPLRSGFAIILLHLLHGLAFLLRIPLAILEPVGLAQGMPASPWFGVLSFETMINVIAIGYLYMVMAKERAEAGLRAAATVDPLTCVSNRGAFVDATVALMRRRRRGGVLLLADLDHFKRINDRFGHLAGDHALIRFCEITRSELPPDALIGRLGGEEFGVFLPEADPATGRAVAERLRAAVAATAIVYHGDRLPVTVSIGLAECGPDADFGVLFAAADRALYAAKSEGRDRVASSIGKMAAARPTAAPGAGSSPAVPRVDTAAATGMVGAGQPVVSRRAS</sequence>
<feature type="transmembrane region" description="Helical" evidence="3">
    <location>
        <begin position="152"/>
        <end position="173"/>
    </location>
</feature>
<dbReference type="Pfam" id="PF00990">
    <property type="entry name" value="GGDEF"/>
    <property type="match status" value="1"/>
</dbReference>
<feature type="transmembrane region" description="Helical" evidence="3">
    <location>
        <begin position="63"/>
        <end position="83"/>
    </location>
</feature>
<feature type="transmembrane region" description="Helical" evidence="3">
    <location>
        <begin position="185"/>
        <end position="207"/>
    </location>
</feature>
<dbReference type="InterPro" id="IPR043128">
    <property type="entry name" value="Rev_trsase/Diguanyl_cyclase"/>
</dbReference>
<feature type="transmembrane region" description="Helical" evidence="3">
    <location>
        <begin position="6"/>
        <end position="29"/>
    </location>
</feature>
<feature type="transmembrane region" description="Helical" evidence="3">
    <location>
        <begin position="95"/>
        <end position="114"/>
    </location>
</feature>
<organism evidence="5 6">
    <name type="scientific">Methylobrevis albus</name>
    <dbReference type="NCBI Taxonomy" id="2793297"/>
    <lineage>
        <taxon>Bacteria</taxon>
        <taxon>Pseudomonadati</taxon>
        <taxon>Pseudomonadota</taxon>
        <taxon>Alphaproteobacteria</taxon>
        <taxon>Hyphomicrobiales</taxon>
        <taxon>Pleomorphomonadaceae</taxon>
        <taxon>Methylobrevis</taxon>
    </lineage>
</organism>
<keyword evidence="6" id="KW-1185">Reference proteome</keyword>